<comment type="caution">
    <text evidence="5">The sequence shown here is derived from an EMBL/GenBank/DDBJ whole genome shotgun (WGS) entry which is preliminary data.</text>
</comment>
<dbReference type="PANTHER" id="PTHR30055">
    <property type="entry name" value="HTH-TYPE TRANSCRIPTIONAL REGULATOR RUTR"/>
    <property type="match status" value="1"/>
</dbReference>
<organism evidence="5 6">
    <name type="scientific">Actinocorallia aurantiaca</name>
    <dbReference type="NCBI Taxonomy" id="46204"/>
    <lineage>
        <taxon>Bacteria</taxon>
        <taxon>Bacillati</taxon>
        <taxon>Actinomycetota</taxon>
        <taxon>Actinomycetes</taxon>
        <taxon>Streptosporangiales</taxon>
        <taxon>Thermomonosporaceae</taxon>
        <taxon>Actinocorallia</taxon>
    </lineage>
</organism>
<accession>A0ABN3U7X2</accession>
<name>A0ABN3U7X2_9ACTN</name>
<dbReference type="PROSITE" id="PS50977">
    <property type="entry name" value="HTH_TETR_2"/>
    <property type="match status" value="1"/>
</dbReference>
<keyword evidence="1 2" id="KW-0238">DNA-binding</keyword>
<dbReference type="Pfam" id="PF00440">
    <property type="entry name" value="TetR_N"/>
    <property type="match status" value="1"/>
</dbReference>
<evidence type="ECO:0000256" key="3">
    <source>
        <dbReference type="SAM" id="MobiDB-lite"/>
    </source>
</evidence>
<evidence type="ECO:0000256" key="2">
    <source>
        <dbReference type="PROSITE-ProRule" id="PRU00335"/>
    </source>
</evidence>
<protein>
    <submittedName>
        <fullName evidence="5">Helix-turn-helix domain-containing protein</fullName>
    </submittedName>
</protein>
<feature type="DNA-binding region" description="H-T-H motif" evidence="2">
    <location>
        <begin position="44"/>
        <end position="63"/>
    </location>
</feature>
<gene>
    <name evidence="5" type="ORF">GCM10010439_26520</name>
</gene>
<dbReference type="InterPro" id="IPR001647">
    <property type="entry name" value="HTH_TetR"/>
</dbReference>
<dbReference type="Gene3D" id="1.10.357.10">
    <property type="entry name" value="Tetracycline Repressor, domain 2"/>
    <property type="match status" value="1"/>
</dbReference>
<evidence type="ECO:0000313" key="6">
    <source>
        <dbReference type="Proteomes" id="UP001501842"/>
    </source>
</evidence>
<proteinExistence type="predicted"/>
<sequence>MGTMGSTTRPYKGRTAEERRTERRGRLLAAGLELWGDHGWAAVTMRGVCAHAGLNDRYFYESFPDVEALLLAVYDQALSDLLTYVERAIASEPLPEERIRAGMSVFVNAMASDSRRARIGLAEPAGSPALEQRRRDTYHLFARFARDSLRPADEEAFTVAMLFALGGAGELVINWLGGSLALTPDELAERASELVLSVILPYL</sequence>
<dbReference type="Proteomes" id="UP001501842">
    <property type="component" value="Unassembled WGS sequence"/>
</dbReference>
<dbReference type="InterPro" id="IPR050109">
    <property type="entry name" value="HTH-type_TetR-like_transc_reg"/>
</dbReference>
<evidence type="ECO:0000256" key="1">
    <source>
        <dbReference type="ARBA" id="ARBA00023125"/>
    </source>
</evidence>
<evidence type="ECO:0000313" key="5">
    <source>
        <dbReference type="EMBL" id="GAA2725769.1"/>
    </source>
</evidence>
<feature type="domain" description="HTH tetR-type" evidence="4">
    <location>
        <begin position="21"/>
        <end position="81"/>
    </location>
</feature>
<keyword evidence="6" id="KW-1185">Reference proteome</keyword>
<dbReference type="EMBL" id="BAAATZ010000009">
    <property type="protein sequence ID" value="GAA2725769.1"/>
    <property type="molecule type" value="Genomic_DNA"/>
</dbReference>
<evidence type="ECO:0000259" key="4">
    <source>
        <dbReference type="PROSITE" id="PS50977"/>
    </source>
</evidence>
<reference evidence="5 6" key="1">
    <citation type="journal article" date="2019" name="Int. J. Syst. Evol. Microbiol.">
        <title>The Global Catalogue of Microorganisms (GCM) 10K type strain sequencing project: providing services to taxonomists for standard genome sequencing and annotation.</title>
        <authorList>
            <consortium name="The Broad Institute Genomics Platform"/>
            <consortium name="The Broad Institute Genome Sequencing Center for Infectious Disease"/>
            <person name="Wu L."/>
            <person name="Ma J."/>
        </authorList>
    </citation>
    <scope>NUCLEOTIDE SEQUENCE [LARGE SCALE GENOMIC DNA]</scope>
    <source>
        <strain evidence="5 6">JCM 8201</strain>
    </source>
</reference>
<feature type="region of interest" description="Disordered" evidence="3">
    <location>
        <begin position="1"/>
        <end position="22"/>
    </location>
</feature>
<dbReference type="InterPro" id="IPR009057">
    <property type="entry name" value="Homeodomain-like_sf"/>
</dbReference>
<dbReference type="SUPFAM" id="SSF46689">
    <property type="entry name" value="Homeodomain-like"/>
    <property type="match status" value="1"/>
</dbReference>
<dbReference type="PANTHER" id="PTHR30055:SF226">
    <property type="entry name" value="HTH-TYPE TRANSCRIPTIONAL REGULATOR PKSA"/>
    <property type="match status" value="1"/>
</dbReference>